<dbReference type="EMBL" id="JANBUM010000354">
    <property type="protein sequence ID" value="KAJ2778377.1"/>
    <property type="molecule type" value="Genomic_DNA"/>
</dbReference>
<reference evidence="1" key="1">
    <citation type="submission" date="2022-07" db="EMBL/GenBank/DDBJ databases">
        <title>Phylogenomic reconstructions and comparative analyses of Kickxellomycotina fungi.</title>
        <authorList>
            <person name="Reynolds N.K."/>
            <person name="Stajich J.E."/>
            <person name="Barry K."/>
            <person name="Grigoriev I.V."/>
            <person name="Crous P."/>
            <person name="Smith M.E."/>
        </authorList>
    </citation>
    <scope>NUCLEOTIDE SEQUENCE</scope>
    <source>
        <strain evidence="1">BCRC 34489</strain>
    </source>
</reference>
<name>A0A9W8LGM2_9FUNG</name>
<protein>
    <submittedName>
        <fullName evidence="1">Uncharacterized protein</fullName>
    </submittedName>
</protein>
<sequence length="123" mass="13971">MTRPCAFAQIEGSKILIIDLHNKKFDDDKDIRRYVTTQMGWETDGVAVLLYLDEFHHNFISDAPKSIHCFMDPDMVSVFFAHAPFGIEFFESLEDARHETLPMADSVQNDSGDTESIATTILV</sequence>
<evidence type="ECO:0000313" key="1">
    <source>
        <dbReference type="EMBL" id="KAJ2778377.1"/>
    </source>
</evidence>
<accession>A0A9W8LGM2</accession>
<organism evidence="1 2">
    <name type="scientific">Coemansia interrupta</name>
    <dbReference type="NCBI Taxonomy" id="1126814"/>
    <lineage>
        <taxon>Eukaryota</taxon>
        <taxon>Fungi</taxon>
        <taxon>Fungi incertae sedis</taxon>
        <taxon>Zoopagomycota</taxon>
        <taxon>Kickxellomycotina</taxon>
        <taxon>Kickxellomycetes</taxon>
        <taxon>Kickxellales</taxon>
        <taxon>Kickxellaceae</taxon>
        <taxon>Coemansia</taxon>
    </lineage>
</organism>
<comment type="caution">
    <text evidence="1">The sequence shown here is derived from an EMBL/GenBank/DDBJ whole genome shotgun (WGS) entry which is preliminary data.</text>
</comment>
<keyword evidence="2" id="KW-1185">Reference proteome</keyword>
<dbReference type="AlphaFoldDB" id="A0A9W8LGM2"/>
<dbReference type="Proteomes" id="UP001140172">
    <property type="component" value="Unassembled WGS sequence"/>
</dbReference>
<gene>
    <name evidence="1" type="ORF">GGI15_004195</name>
</gene>
<proteinExistence type="predicted"/>
<evidence type="ECO:0000313" key="2">
    <source>
        <dbReference type="Proteomes" id="UP001140172"/>
    </source>
</evidence>